<accession>A0A149TXA5</accession>
<comment type="caution">
    <text evidence="1">The sequence shown here is derived from an EMBL/GenBank/DDBJ whole genome shotgun (WGS) entry which is preliminary data.</text>
</comment>
<dbReference type="Proteomes" id="UP000075360">
    <property type="component" value="Unassembled WGS sequence"/>
</dbReference>
<evidence type="ECO:0000313" key="2">
    <source>
        <dbReference type="Proteomes" id="UP000075360"/>
    </source>
</evidence>
<protein>
    <submittedName>
        <fullName evidence="1">Uncharacterized protein</fullName>
    </submittedName>
</protein>
<gene>
    <name evidence="1" type="ORF">AD948_13425</name>
</gene>
<dbReference type="PATRIC" id="fig|446692.4.peg.2017"/>
<proteinExistence type="predicted"/>
<sequence>MQNCIIDVLFYFIARTAVMDLCLQSSGNIPAIEGLTRELASFTQGVPVNQFSHEEVVGAERTKRGLMTIAFSQAISARHFDAAIAADVTFVRTFINDKAKLAGIVFTWVL</sequence>
<reference evidence="1 2" key="1">
    <citation type="submission" date="2015-06" db="EMBL/GenBank/DDBJ databases">
        <title>Improved classification and identification of acetic acid bacteria using matrix-assisted laser desorption/ionization time-of-flight mass spectrometry; Gluconobacter nephelii and Gluconobacter uchimurae are later heterotypic synonyms of Gluconobacter japonicus and Gluconobacter oxydans, respectively.</title>
        <authorList>
            <person name="Li L."/>
            <person name="Cleenwerck I."/>
            <person name="De Vuyst L."/>
            <person name="Vandamme P."/>
        </authorList>
    </citation>
    <scope>NUCLEOTIDE SEQUENCE [LARGE SCALE GENOMIC DNA]</scope>
    <source>
        <strain evidence="1 2">LMG 23690</strain>
    </source>
</reference>
<dbReference type="RefSeq" id="WP_061472362.1">
    <property type="nucleotide sequence ID" value="NZ_LHZU01000142.1"/>
</dbReference>
<dbReference type="EMBL" id="LHZU01000142">
    <property type="protein sequence ID" value="KXV57762.1"/>
    <property type="molecule type" value="Genomic_DNA"/>
</dbReference>
<organism evidence="1 2">
    <name type="scientific">Acetobacter senegalensis</name>
    <dbReference type="NCBI Taxonomy" id="446692"/>
    <lineage>
        <taxon>Bacteria</taxon>
        <taxon>Pseudomonadati</taxon>
        <taxon>Pseudomonadota</taxon>
        <taxon>Alphaproteobacteria</taxon>
        <taxon>Acetobacterales</taxon>
        <taxon>Acetobacteraceae</taxon>
        <taxon>Acetobacter</taxon>
    </lineage>
</organism>
<name>A0A149TXA5_9PROT</name>
<evidence type="ECO:0000313" key="1">
    <source>
        <dbReference type="EMBL" id="KXV57762.1"/>
    </source>
</evidence>
<dbReference type="AlphaFoldDB" id="A0A149TXA5"/>